<dbReference type="InterPro" id="IPR036236">
    <property type="entry name" value="Znf_C2H2_sf"/>
</dbReference>
<dbReference type="InterPro" id="IPR017441">
    <property type="entry name" value="Protein_kinase_ATP_BS"/>
</dbReference>
<dbReference type="SMART" id="SM00055">
    <property type="entry name" value="FCH"/>
    <property type="match status" value="1"/>
</dbReference>
<dbReference type="PROSITE" id="PS50011">
    <property type="entry name" value="PROTEIN_KINASE_DOM"/>
    <property type="match status" value="1"/>
</dbReference>
<feature type="compositionally biased region" description="Polar residues" evidence="12">
    <location>
        <begin position="574"/>
        <end position="585"/>
    </location>
</feature>
<dbReference type="FunFam" id="3.30.200.20:FF:000089">
    <property type="entry name" value="Tyrosine-protein kinase"/>
    <property type="match status" value="1"/>
</dbReference>
<dbReference type="Gene3D" id="3.30.200.20">
    <property type="entry name" value="Phosphorylase Kinase, domain 1"/>
    <property type="match status" value="1"/>
</dbReference>
<feature type="region of interest" description="Disordered" evidence="12">
    <location>
        <begin position="346"/>
        <end position="372"/>
    </location>
</feature>
<dbReference type="InterPro" id="IPR031160">
    <property type="entry name" value="F_BAR_dom"/>
</dbReference>
<evidence type="ECO:0000256" key="10">
    <source>
        <dbReference type="PROSITE-ProRule" id="PRU01077"/>
    </source>
</evidence>
<dbReference type="SMART" id="SM00219">
    <property type="entry name" value="TyrKc"/>
    <property type="match status" value="1"/>
</dbReference>
<sequence length="1686" mass="187500">MATNNYFGFTHGGTQYSATATGAAYQPGQAGYAVAAPATAAAATYGTQRAATYDTAYQAAAAAGQGTYAAVGTGATPAYEYGYGQTAAAGYTGGYDQSAAAAAAKPATYATTYTQRAAGQPQAQAAAAAAAAAKPAQYTGTYQANATGYQASYAQPAAQTTIAAQPTTQAKQANSTTTYSGYDAALYSAATMYVAQQGGAAQQKTGGWQGYKKGGLGAKNMRTKAPPKPQQLHYCDVCKISCAGPQTYREHLEGQKHKKREAATKMAASVAVTNQNRAGNSLRCQLCDVTCTGNDAYAAHIRGAKHQKVVLLHTKLGKPIPPQEPEIIGGPRKSVSSTPKINFVQSGGLGIPTGNGDSKDDDVDEQPEPDIQPVGQDYIEEIKSDDGKVISFNCKLCECRFNDPNAKEMHMKGRRHRLQYKKKVNPDLVVDVKPSLRQRKIQEEKMRRAALREEFWARRHYNMPEDEDDRMYWEDRRRYEEEYMEMCRRGNLGPYPRGRPPFAGGAPPYFQGGMPMARRTESSDDRHVMARHSEIYPKEEELQTIQRIVSHTERALKMVSDQLAETTKTKEGGQPQTKEGEASTSTPKPAEETKPEQQPQQQKEDGRDNQLFSFQQDRDANRILKGVMRVGHLAKGLLLRGDTNVELVVLCADKPTLALLRKVVDLLPPALKQVAPENNYTVTINAAEAGLTVTGDGLTVLVQLTSPIMREQEAASGGLDRDVLARGKCLQALAALRHTKWFQARALGLHSCVVIIRILRDLCQRVPTWSPLSSWAMELLAEKVISSVPGQVQLSPGDALRRVMEAVASGLLLPGGPGLGDPCEKDSPDAASGLSAQQREDLTCSAQYALRLIAYRQIYKVLGRSDLLYVSEAQYIYWLCLNQTLAKYNSALGLATAIASSRAHPSPASGKSAHEALLSRQEAELRLLDAMKRCLLSKVRCDREYAVALGSVAAQGLKLDRGDELQGSLVAASWRTMMEELDSAGKLIRQNADCVESKLMEALNAVYVEKRKMKKAYQEEHARILQQFTHLSDEVNRKKSEYQKYLELYKLMRSRFEEHYVKSGRGGRKLDDVRDKYQKACRKLHLTHNEYVLLLCEAVEFEKDFRTVLLPGLLEHQQSLQEAFITAWKQILQDIVTASDCTSEKFREIQKKIETSLETIKPSEEYKDFTEKHKTTPTEPVKFTFDESLVEDSAGKLLPNQLTVDNLTVEWLRNKLTELEASIKENQEKRNNLTENGKPPENTGRLASVAETSKKELNELKCQERKMLKQTELIKSALNELGCEEVPSGCDLSIDNQTTFITNSAEQVSMTTNKSLVDEEWFHGVLPREEVVRLLTQDGDFLVRETTRNDECQTVLSVCWGGHKHFIVQTTAEGHYRFEGPAFPSIRDLILYQYTSGLPVTGRSGALLYKPIPRERWELNNDDVVLLDKIGRGNFGDVYRAQLKNSNDVVAVKTCRVTLPEDHKKKFLQEGRILKQYDHPNIVKLIGICVQKQPIMIVMELVPGGSLLTFLRKKTALTDAQLMKMCLDAAAGMRYLESKNCIHRDLAARNCLVGYNNVVKISDFGMSREEEEYIVSDGMKQIPIKWTAPEALNFGKYTSLCDVWSYGILCWEIFSRGGTPYSGLSNSKAREKIDAGYRMPAPDNTPDEMYRLMLRCWEYKPENRPNFEQIYTVVETLCAAYRVSFL</sequence>
<dbReference type="EMBL" id="KQ971382">
    <property type="protein sequence ID" value="KYB24940.1"/>
    <property type="molecule type" value="Genomic_DNA"/>
</dbReference>
<dbReference type="PANTHER" id="PTHR45762:SF3">
    <property type="entry name" value="ZINC-FINGER PROTEIN AT 72D, ISOFORM B"/>
    <property type="match status" value="1"/>
</dbReference>
<dbReference type="EC" id="2.7.10.2" evidence="1"/>
<evidence type="ECO:0000313" key="17">
    <source>
        <dbReference type="EMBL" id="KYB24940.1"/>
    </source>
</evidence>
<dbReference type="FunFam" id="3.30.160.60:FF:000898">
    <property type="entry name" value="zinc finger RNA-binding protein 2"/>
    <property type="match status" value="1"/>
</dbReference>
<evidence type="ECO:0000256" key="11">
    <source>
        <dbReference type="PROSITE-ProRule" id="PRU10141"/>
    </source>
</evidence>
<evidence type="ECO:0000256" key="1">
    <source>
        <dbReference type="ARBA" id="ARBA00011903"/>
    </source>
</evidence>
<dbReference type="SUPFAM" id="SSF57667">
    <property type="entry name" value="beta-beta-alpha zinc fingers"/>
    <property type="match status" value="3"/>
</dbReference>
<dbReference type="InterPro" id="IPR011009">
    <property type="entry name" value="Kinase-like_dom_sf"/>
</dbReference>
<dbReference type="SUPFAM" id="SSF103657">
    <property type="entry name" value="BAR/IMD domain-like"/>
    <property type="match status" value="1"/>
</dbReference>
<dbReference type="FunFam" id="1.10.1410.40:FF:000001">
    <property type="entry name" value="interleukin enhancer-binding factor 3 isoform X1"/>
    <property type="match status" value="1"/>
</dbReference>
<dbReference type="InterPro" id="IPR001245">
    <property type="entry name" value="Ser-Thr/Tyr_kinase_cat_dom"/>
</dbReference>
<dbReference type="InterPro" id="IPR035849">
    <property type="entry name" value="Fes/Fps/Fer_SH2"/>
</dbReference>
<evidence type="ECO:0000256" key="4">
    <source>
        <dbReference type="ARBA" id="ARBA00022741"/>
    </source>
</evidence>
<dbReference type="InterPro" id="IPR000719">
    <property type="entry name" value="Prot_kinase_dom"/>
</dbReference>
<feature type="binding site" evidence="11">
    <location>
        <position position="1453"/>
    </location>
    <ligand>
        <name>ATP</name>
        <dbReference type="ChEBI" id="CHEBI:30616"/>
    </ligand>
</feature>
<evidence type="ECO:0000256" key="9">
    <source>
        <dbReference type="PROSITE-ProRule" id="PRU00191"/>
    </source>
</evidence>
<keyword evidence="10" id="KW-0175">Coiled coil</keyword>
<dbReference type="Gene3D" id="1.10.1410.40">
    <property type="match status" value="1"/>
</dbReference>
<proteinExistence type="predicted"/>
<feature type="domain" description="Protein kinase" evidence="14">
    <location>
        <begin position="1424"/>
        <end position="1677"/>
    </location>
</feature>
<dbReference type="InterPro" id="IPR006561">
    <property type="entry name" value="DZF_dom"/>
</dbReference>
<dbReference type="FunFam" id="3.30.505.10:FF:000051">
    <property type="entry name" value="Tyrosine-protein kinase"/>
    <property type="match status" value="1"/>
</dbReference>
<dbReference type="Pfam" id="PF20965">
    <property type="entry name" value="DZF_C"/>
    <property type="match status" value="1"/>
</dbReference>
<evidence type="ECO:0000256" key="6">
    <source>
        <dbReference type="ARBA" id="ARBA00022840"/>
    </source>
</evidence>
<dbReference type="GO" id="GO:0003725">
    <property type="term" value="F:double-stranded RNA binding"/>
    <property type="evidence" value="ECO:0000318"/>
    <property type="project" value="GO_Central"/>
</dbReference>
<evidence type="ECO:0000256" key="8">
    <source>
        <dbReference type="ARBA" id="ARBA00051245"/>
    </source>
</evidence>
<dbReference type="InterPro" id="IPR049402">
    <property type="entry name" value="DZF_dom_C"/>
</dbReference>
<dbReference type="PROSITE" id="PS00028">
    <property type="entry name" value="ZINC_FINGER_C2H2_1"/>
    <property type="match status" value="1"/>
</dbReference>
<evidence type="ECO:0000256" key="12">
    <source>
        <dbReference type="SAM" id="MobiDB-lite"/>
    </source>
</evidence>
<dbReference type="InterPro" id="IPR000980">
    <property type="entry name" value="SH2"/>
</dbReference>
<dbReference type="GO" id="GO:0003727">
    <property type="term" value="F:single-stranded RNA binding"/>
    <property type="evidence" value="ECO:0000318"/>
    <property type="project" value="GO_Central"/>
</dbReference>
<feature type="region of interest" description="Disordered" evidence="12">
    <location>
        <begin position="565"/>
        <end position="608"/>
    </location>
</feature>
<dbReference type="SMART" id="SM00252">
    <property type="entry name" value="SH2"/>
    <property type="match status" value="1"/>
</dbReference>
<dbReference type="Gene3D" id="3.30.160.60">
    <property type="entry name" value="Classic Zinc Finger"/>
    <property type="match status" value="3"/>
</dbReference>
<dbReference type="Pfam" id="PF12874">
    <property type="entry name" value="zf-met"/>
    <property type="match status" value="3"/>
</dbReference>
<keyword evidence="9" id="KW-0727">SH2 domain</keyword>
<dbReference type="CDD" id="cd05041">
    <property type="entry name" value="PTKc_Fes_like"/>
    <property type="match status" value="1"/>
</dbReference>
<evidence type="ECO:0000259" key="14">
    <source>
        <dbReference type="PROSITE" id="PS50011"/>
    </source>
</evidence>
<dbReference type="FunFam" id="3.30.160.60:FF:000210">
    <property type="entry name" value="Zinc finger RNA-binding protein 2"/>
    <property type="match status" value="1"/>
</dbReference>
<dbReference type="CDD" id="cd07657">
    <property type="entry name" value="F-BAR_Fes_Fer"/>
    <property type="match status" value="1"/>
</dbReference>
<dbReference type="eggNOG" id="KOG3792">
    <property type="taxonomic scope" value="Eukaryota"/>
</dbReference>
<reference evidence="17 18" key="1">
    <citation type="journal article" date="2008" name="Nature">
        <title>The genome of the model beetle and pest Tribolium castaneum.</title>
        <authorList>
            <consortium name="Tribolium Genome Sequencing Consortium"/>
            <person name="Richards S."/>
            <person name="Gibbs R.A."/>
            <person name="Weinstock G.M."/>
            <person name="Brown S.J."/>
            <person name="Denell R."/>
            <person name="Beeman R.W."/>
            <person name="Gibbs R."/>
            <person name="Beeman R.W."/>
            <person name="Brown S.J."/>
            <person name="Bucher G."/>
            <person name="Friedrich M."/>
            <person name="Grimmelikhuijzen C.J."/>
            <person name="Klingler M."/>
            <person name="Lorenzen M."/>
            <person name="Richards S."/>
            <person name="Roth S."/>
            <person name="Schroder R."/>
            <person name="Tautz D."/>
            <person name="Zdobnov E.M."/>
            <person name="Muzny D."/>
            <person name="Gibbs R.A."/>
            <person name="Weinstock G.M."/>
            <person name="Attaway T."/>
            <person name="Bell S."/>
            <person name="Buhay C.J."/>
            <person name="Chandrabose M.N."/>
            <person name="Chavez D."/>
            <person name="Clerk-Blankenburg K.P."/>
            <person name="Cree A."/>
            <person name="Dao M."/>
            <person name="Davis C."/>
            <person name="Chacko J."/>
            <person name="Dinh H."/>
            <person name="Dugan-Rocha S."/>
            <person name="Fowler G."/>
            <person name="Garner T.T."/>
            <person name="Garnes J."/>
            <person name="Gnirke A."/>
            <person name="Hawes A."/>
            <person name="Hernandez J."/>
            <person name="Hines S."/>
            <person name="Holder M."/>
            <person name="Hume J."/>
            <person name="Jhangiani S.N."/>
            <person name="Joshi V."/>
            <person name="Khan Z.M."/>
            <person name="Jackson L."/>
            <person name="Kovar C."/>
            <person name="Kowis A."/>
            <person name="Lee S."/>
            <person name="Lewis L.R."/>
            <person name="Margolis J."/>
            <person name="Morgan M."/>
            <person name="Nazareth L.V."/>
            <person name="Nguyen N."/>
            <person name="Okwuonu G."/>
            <person name="Parker D."/>
            <person name="Richards S."/>
            <person name="Ruiz S.J."/>
            <person name="Santibanez J."/>
            <person name="Savard J."/>
            <person name="Scherer S.E."/>
            <person name="Schneider B."/>
            <person name="Sodergren E."/>
            <person name="Tautz D."/>
            <person name="Vattahil S."/>
            <person name="Villasana D."/>
            <person name="White C.S."/>
            <person name="Wright R."/>
            <person name="Park Y."/>
            <person name="Beeman R.W."/>
            <person name="Lord J."/>
            <person name="Oppert B."/>
            <person name="Lorenzen M."/>
            <person name="Brown S."/>
            <person name="Wang L."/>
            <person name="Savard J."/>
            <person name="Tautz D."/>
            <person name="Richards S."/>
            <person name="Weinstock G."/>
            <person name="Gibbs R.A."/>
            <person name="Liu Y."/>
            <person name="Worley K."/>
            <person name="Weinstock G."/>
            <person name="Elsik C.G."/>
            <person name="Reese J.T."/>
            <person name="Elhaik E."/>
            <person name="Landan G."/>
            <person name="Graur D."/>
            <person name="Arensburger P."/>
            <person name="Atkinson P."/>
            <person name="Beeman R.W."/>
            <person name="Beidler J."/>
            <person name="Brown S.J."/>
            <person name="Demuth J.P."/>
            <person name="Drury D.W."/>
            <person name="Du Y.Z."/>
            <person name="Fujiwara H."/>
            <person name="Lorenzen M."/>
            <person name="Maselli V."/>
            <person name="Osanai M."/>
            <person name="Park Y."/>
            <person name="Robertson H.M."/>
            <person name="Tu Z."/>
            <person name="Wang J.J."/>
            <person name="Wang S."/>
            <person name="Richards S."/>
            <person name="Song H."/>
            <person name="Zhang L."/>
            <person name="Sodergren E."/>
            <person name="Werner D."/>
            <person name="Stanke M."/>
            <person name="Morgenstern B."/>
            <person name="Solovyev V."/>
            <person name="Kosarev P."/>
            <person name="Brown G."/>
            <person name="Chen H.C."/>
            <person name="Ermolaeva O."/>
            <person name="Hlavina W."/>
            <person name="Kapustin Y."/>
            <person name="Kiryutin B."/>
            <person name="Kitts P."/>
            <person name="Maglott D."/>
            <person name="Pruitt K."/>
            <person name="Sapojnikov V."/>
            <person name="Souvorov A."/>
            <person name="Mackey A.J."/>
            <person name="Waterhouse R.M."/>
            <person name="Wyder S."/>
            <person name="Zdobnov E.M."/>
            <person name="Zdobnov E.M."/>
            <person name="Wyder S."/>
            <person name="Kriventseva E.V."/>
            <person name="Kadowaki T."/>
            <person name="Bork P."/>
            <person name="Aranda M."/>
            <person name="Bao R."/>
            <person name="Beermann A."/>
            <person name="Berns N."/>
            <person name="Bolognesi R."/>
            <person name="Bonneton F."/>
            <person name="Bopp D."/>
            <person name="Brown S.J."/>
            <person name="Bucher G."/>
            <person name="Butts T."/>
            <person name="Chaumot A."/>
            <person name="Denell R.E."/>
            <person name="Ferrier D.E."/>
            <person name="Friedrich M."/>
            <person name="Gordon C.M."/>
            <person name="Jindra M."/>
            <person name="Klingler M."/>
            <person name="Lan Q."/>
            <person name="Lattorff H.M."/>
            <person name="Laudet V."/>
            <person name="von Levetsow C."/>
            <person name="Liu Z."/>
            <person name="Lutz R."/>
            <person name="Lynch J.A."/>
            <person name="da Fonseca R.N."/>
            <person name="Posnien N."/>
            <person name="Reuter R."/>
            <person name="Roth S."/>
            <person name="Savard J."/>
            <person name="Schinko J.B."/>
            <person name="Schmitt C."/>
            <person name="Schoppmeier M."/>
            <person name="Schroder R."/>
            <person name="Shippy T.D."/>
            <person name="Simonnet F."/>
            <person name="Marques-Souza H."/>
            <person name="Tautz D."/>
            <person name="Tomoyasu Y."/>
            <person name="Trauner J."/>
            <person name="Van der Zee M."/>
            <person name="Vervoort M."/>
            <person name="Wittkopp N."/>
            <person name="Wimmer E.A."/>
            <person name="Yang X."/>
            <person name="Jones A.K."/>
            <person name="Sattelle D.B."/>
            <person name="Ebert P.R."/>
            <person name="Nelson D."/>
            <person name="Scott J.G."/>
            <person name="Beeman R.W."/>
            <person name="Muthukrishnan S."/>
            <person name="Kramer K.J."/>
            <person name="Arakane Y."/>
            <person name="Beeman R.W."/>
            <person name="Zhu Q."/>
            <person name="Hogenkamp D."/>
            <person name="Dixit R."/>
            <person name="Oppert B."/>
            <person name="Jiang H."/>
            <person name="Zou Z."/>
            <person name="Marshall J."/>
            <person name="Elpidina E."/>
            <person name="Vinokurov K."/>
            <person name="Oppert C."/>
            <person name="Zou Z."/>
            <person name="Evans J."/>
            <person name="Lu Z."/>
            <person name="Zhao P."/>
            <person name="Sumathipala N."/>
            <person name="Altincicek B."/>
            <person name="Vilcinskas A."/>
            <person name="Williams M."/>
            <person name="Hultmark D."/>
            <person name="Hetru C."/>
            <person name="Jiang H."/>
            <person name="Grimmelikhuijzen C.J."/>
            <person name="Hauser F."/>
            <person name="Cazzamali G."/>
            <person name="Williamson M."/>
            <person name="Park Y."/>
            <person name="Li B."/>
            <person name="Tanaka Y."/>
            <person name="Predel R."/>
            <person name="Neupert S."/>
            <person name="Schachtner J."/>
            <person name="Verleyen P."/>
            <person name="Raible F."/>
            <person name="Bork P."/>
            <person name="Friedrich M."/>
            <person name="Walden K.K."/>
            <person name="Robertson H.M."/>
            <person name="Angeli S."/>
            <person name="Foret S."/>
            <person name="Bucher G."/>
            <person name="Schuetz S."/>
            <person name="Maleszka R."/>
            <person name="Wimmer E.A."/>
            <person name="Beeman R.W."/>
            <person name="Lorenzen M."/>
            <person name="Tomoyasu Y."/>
            <person name="Miller S.C."/>
            <person name="Grossmann D."/>
            <person name="Bucher G."/>
        </authorList>
    </citation>
    <scope>NUCLEOTIDE SEQUENCE [LARGE SCALE GENOMIC DNA]</scope>
    <source>
        <strain evidence="17 18">Georgia GA2</strain>
    </source>
</reference>
<feature type="domain" description="F-BAR" evidence="16">
    <location>
        <begin position="899"/>
        <end position="1165"/>
    </location>
</feature>
<dbReference type="GO" id="GO:0005524">
    <property type="term" value="F:ATP binding"/>
    <property type="evidence" value="ECO:0007669"/>
    <property type="project" value="UniProtKB-UniRule"/>
</dbReference>
<dbReference type="PROSITE" id="PS00107">
    <property type="entry name" value="PROTEIN_KINASE_ATP"/>
    <property type="match status" value="1"/>
</dbReference>
<dbReference type="STRING" id="7070.A0A139WAM2"/>
<dbReference type="InParanoid" id="A0A139WAM2"/>
<evidence type="ECO:0000259" key="15">
    <source>
        <dbReference type="PROSITE" id="PS51703"/>
    </source>
</evidence>
<dbReference type="FunCoup" id="A0A139WAM2">
    <property type="interactions" value="1391"/>
</dbReference>
<dbReference type="InterPro" id="IPR008266">
    <property type="entry name" value="Tyr_kinase_AS"/>
</dbReference>
<evidence type="ECO:0000259" key="16">
    <source>
        <dbReference type="PROSITE" id="PS51741"/>
    </source>
</evidence>
<dbReference type="GO" id="GO:0002009">
    <property type="term" value="P:morphogenesis of an epithelium"/>
    <property type="evidence" value="ECO:0007669"/>
    <property type="project" value="UniProtKB-ARBA"/>
</dbReference>
<dbReference type="Proteomes" id="UP000007266">
    <property type="component" value="Linkage group 10"/>
</dbReference>
<dbReference type="PROSITE" id="PS51741">
    <property type="entry name" value="F_BAR"/>
    <property type="match status" value="1"/>
</dbReference>
<name>A0A139WAM2_TRICA</name>
<dbReference type="InterPro" id="IPR036860">
    <property type="entry name" value="SH2_dom_sf"/>
</dbReference>
<dbReference type="CDD" id="cd10361">
    <property type="entry name" value="SH2_Fps_family"/>
    <property type="match status" value="1"/>
</dbReference>
<dbReference type="GO" id="GO:0008270">
    <property type="term" value="F:zinc ion binding"/>
    <property type="evidence" value="ECO:0007669"/>
    <property type="project" value="InterPro"/>
</dbReference>
<dbReference type="FunFam" id="1.10.510.10:FF:000212">
    <property type="entry name" value="Tyrosine-protein kinase"/>
    <property type="match status" value="1"/>
</dbReference>
<dbReference type="SMART" id="SM00451">
    <property type="entry name" value="ZnF_U1"/>
    <property type="match status" value="3"/>
</dbReference>
<keyword evidence="6 11" id="KW-0067">ATP-binding</keyword>
<dbReference type="InterPro" id="IPR043519">
    <property type="entry name" value="NT_sf"/>
</dbReference>
<evidence type="ECO:0000256" key="7">
    <source>
        <dbReference type="ARBA" id="ARBA00023137"/>
    </source>
</evidence>
<dbReference type="Pfam" id="PF07714">
    <property type="entry name" value="PK_Tyr_Ser-Thr"/>
    <property type="match status" value="1"/>
</dbReference>
<evidence type="ECO:0000259" key="13">
    <source>
        <dbReference type="PROSITE" id="PS50001"/>
    </source>
</evidence>
<gene>
    <name evidence="17" type="primary">AUGUSTUS-3.0.2_31316</name>
    <name evidence="17" type="ORF">TcasGA2_TC031316</name>
</gene>
<dbReference type="Pfam" id="PF00017">
    <property type="entry name" value="SH2"/>
    <property type="match status" value="1"/>
</dbReference>
<organism evidence="17 18">
    <name type="scientific">Tribolium castaneum</name>
    <name type="common">Red flour beetle</name>
    <dbReference type="NCBI Taxonomy" id="7070"/>
    <lineage>
        <taxon>Eukaryota</taxon>
        <taxon>Metazoa</taxon>
        <taxon>Ecdysozoa</taxon>
        <taxon>Arthropoda</taxon>
        <taxon>Hexapoda</taxon>
        <taxon>Insecta</taxon>
        <taxon>Pterygota</taxon>
        <taxon>Neoptera</taxon>
        <taxon>Endopterygota</taxon>
        <taxon>Coleoptera</taxon>
        <taxon>Polyphaga</taxon>
        <taxon>Cucujiformia</taxon>
        <taxon>Tenebrionidae</taxon>
        <taxon>Tenebrionidae incertae sedis</taxon>
        <taxon>Tribolium</taxon>
    </lineage>
</organism>
<dbReference type="PANTHER" id="PTHR45762">
    <property type="entry name" value="ZINC FINGER RNA-BINDING PROTEIN"/>
    <property type="match status" value="1"/>
</dbReference>
<feature type="domain" description="DZF" evidence="15">
    <location>
        <begin position="500"/>
        <end position="917"/>
    </location>
</feature>
<feature type="region of interest" description="Disordered" evidence="12">
    <location>
        <begin position="1226"/>
        <end position="1246"/>
    </location>
</feature>
<dbReference type="InterPro" id="IPR020635">
    <property type="entry name" value="Tyr_kinase_cat_dom"/>
</dbReference>
<feature type="domain" description="SH2" evidence="13">
    <location>
        <begin position="1321"/>
        <end position="1412"/>
    </location>
</feature>
<dbReference type="InterPro" id="IPR003604">
    <property type="entry name" value="Matrin/U1-like-C_Znf_C2H2"/>
</dbReference>
<dbReference type="Pfam" id="PF07528">
    <property type="entry name" value="DZF_N"/>
    <property type="match status" value="1"/>
</dbReference>
<dbReference type="Gene3D" id="1.20.1270.60">
    <property type="entry name" value="Arfaptin homology (AH) domain/BAR domain"/>
    <property type="match status" value="1"/>
</dbReference>
<protein>
    <recommendedName>
        <fullName evidence="1">non-specific protein-tyrosine kinase</fullName>
        <ecNumber evidence="1">2.7.10.2</ecNumber>
    </recommendedName>
</protein>
<evidence type="ECO:0000256" key="5">
    <source>
        <dbReference type="ARBA" id="ARBA00022777"/>
    </source>
</evidence>
<comment type="catalytic activity">
    <reaction evidence="8">
        <text>L-tyrosyl-[protein] + ATP = O-phospho-L-tyrosyl-[protein] + ADP + H(+)</text>
        <dbReference type="Rhea" id="RHEA:10596"/>
        <dbReference type="Rhea" id="RHEA-COMP:10136"/>
        <dbReference type="Rhea" id="RHEA-COMP:20101"/>
        <dbReference type="ChEBI" id="CHEBI:15378"/>
        <dbReference type="ChEBI" id="CHEBI:30616"/>
        <dbReference type="ChEBI" id="CHEBI:46858"/>
        <dbReference type="ChEBI" id="CHEBI:61978"/>
        <dbReference type="ChEBI" id="CHEBI:456216"/>
        <dbReference type="EC" id="2.7.10.2"/>
    </reaction>
</comment>
<dbReference type="Pfam" id="PF00611">
    <property type="entry name" value="FCH"/>
    <property type="match status" value="1"/>
</dbReference>
<dbReference type="PROSITE" id="PS51703">
    <property type="entry name" value="DZF"/>
    <property type="match status" value="1"/>
</dbReference>
<dbReference type="SMART" id="SM00572">
    <property type="entry name" value="DZF"/>
    <property type="match status" value="1"/>
</dbReference>
<dbReference type="SUPFAM" id="SSF55550">
    <property type="entry name" value="SH2 domain"/>
    <property type="match status" value="1"/>
</dbReference>
<dbReference type="InterPro" id="IPR013087">
    <property type="entry name" value="Znf_C2H2_type"/>
</dbReference>
<dbReference type="GO" id="GO:0004715">
    <property type="term" value="F:non-membrane spanning protein tyrosine kinase activity"/>
    <property type="evidence" value="ECO:0007669"/>
    <property type="project" value="UniProtKB-EC"/>
</dbReference>
<dbReference type="PRINTS" id="PR00109">
    <property type="entry name" value="TYRKINASE"/>
</dbReference>
<dbReference type="InterPro" id="IPR001060">
    <property type="entry name" value="FCH_dom"/>
</dbReference>
<dbReference type="InterPro" id="IPR049401">
    <property type="entry name" value="DZF_dom_N"/>
</dbReference>
<evidence type="ECO:0000256" key="2">
    <source>
        <dbReference type="ARBA" id="ARBA00022553"/>
    </source>
</evidence>
<dbReference type="InterPro" id="IPR027267">
    <property type="entry name" value="AH/BAR_dom_sf"/>
</dbReference>
<keyword evidence="2" id="KW-0597">Phosphoprotein</keyword>
<feature type="compositionally biased region" description="Acidic residues" evidence="12">
    <location>
        <begin position="359"/>
        <end position="368"/>
    </location>
</feature>
<dbReference type="SUPFAM" id="SSF56112">
    <property type="entry name" value="Protein kinase-like (PK-like)"/>
    <property type="match status" value="1"/>
</dbReference>
<dbReference type="PROSITE" id="PS50001">
    <property type="entry name" value="SH2"/>
    <property type="match status" value="1"/>
</dbReference>
<dbReference type="Gene3D" id="3.30.460.10">
    <property type="entry name" value="Beta Polymerase, domain 2"/>
    <property type="match status" value="1"/>
</dbReference>
<keyword evidence="5 17" id="KW-0418">Kinase</keyword>
<keyword evidence="3" id="KW-0808">Transferase</keyword>
<dbReference type="Gene3D" id="3.30.505.10">
    <property type="entry name" value="SH2 domain"/>
    <property type="match status" value="1"/>
</dbReference>
<evidence type="ECO:0000313" key="18">
    <source>
        <dbReference type="Proteomes" id="UP000007266"/>
    </source>
</evidence>
<evidence type="ECO:0000256" key="3">
    <source>
        <dbReference type="ARBA" id="ARBA00022679"/>
    </source>
</evidence>
<keyword evidence="4 11" id="KW-0547">Nucleotide-binding</keyword>
<keyword evidence="7" id="KW-0829">Tyrosine-protein kinase</keyword>
<keyword evidence="18" id="KW-1185">Reference proteome</keyword>
<reference evidence="17 18" key="2">
    <citation type="journal article" date="2010" name="Nucleic Acids Res.">
        <title>BeetleBase in 2010: revisions to provide comprehensive genomic information for Tribolium castaneum.</title>
        <authorList>
            <person name="Kim H.S."/>
            <person name="Murphy T."/>
            <person name="Xia J."/>
            <person name="Caragea D."/>
            <person name="Park Y."/>
            <person name="Beeman R.W."/>
            <person name="Lorenzen M.D."/>
            <person name="Butcher S."/>
            <person name="Manak J.R."/>
            <person name="Brown S.J."/>
        </authorList>
    </citation>
    <scope>GENOME REANNOTATION</scope>
    <source>
        <strain evidence="17 18">Georgia GA2</strain>
    </source>
</reference>
<dbReference type="PROSITE" id="PS00109">
    <property type="entry name" value="PROTEIN_KINASE_TYR"/>
    <property type="match status" value="1"/>
</dbReference>
<dbReference type="Gene3D" id="1.10.510.10">
    <property type="entry name" value="Transferase(Phosphotransferase) domain 1"/>
    <property type="match status" value="1"/>
</dbReference>
<accession>A0A139WAM2</accession>
<dbReference type="SMART" id="SM00355">
    <property type="entry name" value="ZnF_C2H2"/>
    <property type="match status" value="3"/>
</dbReference>